<dbReference type="PATRIC" id="fig|1514904.3.peg.1510"/>
<evidence type="ECO:0000313" key="1">
    <source>
        <dbReference type="EMBL" id="KPB02472.1"/>
    </source>
</evidence>
<protein>
    <recommendedName>
        <fullName evidence="3">Polyhydroxyalkanoic acid system protein</fullName>
    </recommendedName>
</protein>
<evidence type="ECO:0008006" key="3">
    <source>
        <dbReference type="Google" id="ProtNLM"/>
    </source>
</evidence>
<dbReference type="NCBIfam" id="TIGR02610">
    <property type="entry name" value="PHA_gran_rgn"/>
    <property type="match status" value="1"/>
</dbReference>
<proteinExistence type="predicted"/>
<dbReference type="EMBL" id="JXMU01000002">
    <property type="protein sequence ID" value="KPB02472.1"/>
    <property type="molecule type" value="Genomic_DNA"/>
</dbReference>
<name>A0A0N0E8L2_9HYPH</name>
<comment type="caution">
    <text evidence="1">The sequence shown here is derived from an EMBL/GenBank/DDBJ whole genome shotgun (WGS) entry which is preliminary data.</text>
</comment>
<sequence>MAKPVTITISHELGKDAAKSRIDNGFQKVGDRLGFGLTINQRWQSDTMHFDARAMGQTIEGTLEVHEANVVITIMLPMLLAGMAETIKAKLQKESTLLLEKK</sequence>
<dbReference type="Proteomes" id="UP000038011">
    <property type="component" value="Unassembled WGS sequence"/>
</dbReference>
<accession>A0A0N0E8L2</accession>
<dbReference type="OrthoDB" id="8853368at2"/>
<dbReference type="AlphaFoldDB" id="A0A0N0E8L2"/>
<gene>
    <name evidence="1" type="ORF">SU32_01565</name>
</gene>
<dbReference type="RefSeq" id="WP_053997577.1">
    <property type="nucleotide sequence ID" value="NZ_JXMU01000002.1"/>
</dbReference>
<evidence type="ECO:0000313" key="2">
    <source>
        <dbReference type="Proteomes" id="UP000038011"/>
    </source>
</evidence>
<dbReference type="InterPro" id="IPR013433">
    <property type="entry name" value="PHA_gran_rgn"/>
</dbReference>
<reference evidence="1 2" key="1">
    <citation type="submission" date="2015-01" db="EMBL/GenBank/DDBJ databases">
        <title>Ahrensia donghaiensis sp. nov., a novel dimethylsulphoniopropionate-cleavage bacterium isolated from seawater and emended descriptions of the genus Ahrensia and Ahrensia kielensis.</title>
        <authorList>
            <person name="Liu J."/>
        </authorList>
    </citation>
    <scope>NUCLEOTIDE SEQUENCE [LARGE SCALE GENOMIC DNA]</scope>
    <source>
        <strain evidence="1 2">LZD062</strain>
    </source>
</reference>
<keyword evidence="2" id="KW-1185">Reference proteome</keyword>
<dbReference type="STRING" id="1514904.SU32_01565"/>
<dbReference type="Pfam" id="PF09650">
    <property type="entry name" value="PHA_gran_rgn"/>
    <property type="match status" value="1"/>
</dbReference>
<organism evidence="1 2">
    <name type="scientific">Ahrensia marina</name>
    <dbReference type="NCBI Taxonomy" id="1514904"/>
    <lineage>
        <taxon>Bacteria</taxon>
        <taxon>Pseudomonadati</taxon>
        <taxon>Pseudomonadota</taxon>
        <taxon>Alphaproteobacteria</taxon>
        <taxon>Hyphomicrobiales</taxon>
        <taxon>Ahrensiaceae</taxon>
        <taxon>Ahrensia</taxon>
    </lineage>
</organism>